<evidence type="ECO:0008006" key="5">
    <source>
        <dbReference type="Google" id="ProtNLM"/>
    </source>
</evidence>
<dbReference type="AlphaFoldDB" id="A0A0B5FWK5"/>
<accession>A0A0B5FWK5</accession>
<dbReference type="GO" id="GO:0016757">
    <property type="term" value="F:glycosyltransferase activity"/>
    <property type="evidence" value="ECO:0007669"/>
    <property type="project" value="InterPro"/>
</dbReference>
<dbReference type="STRING" id="483547.GSUB_10385"/>
<dbReference type="Pfam" id="PF13439">
    <property type="entry name" value="Glyco_transf_4"/>
    <property type="match status" value="1"/>
</dbReference>
<dbReference type="KEGG" id="gsb:GSUB_10385"/>
<name>A0A0B5FWK5_9BACT</name>
<dbReference type="OrthoDB" id="9767517at2"/>
<evidence type="ECO:0000313" key="3">
    <source>
        <dbReference type="EMBL" id="AJF08006.1"/>
    </source>
</evidence>
<proteinExistence type="predicted"/>
<dbReference type="Proteomes" id="UP000035036">
    <property type="component" value="Chromosome"/>
</dbReference>
<evidence type="ECO:0000313" key="4">
    <source>
        <dbReference type="Proteomes" id="UP000035036"/>
    </source>
</evidence>
<dbReference type="EMBL" id="CP010311">
    <property type="protein sequence ID" value="AJF08006.1"/>
    <property type="molecule type" value="Genomic_DNA"/>
</dbReference>
<dbReference type="PANTHER" id="PTHR12526:SF641">
    <property type="entry name" value="LIPOPOLYSACCHARIDE CORE BIOSYNTHESIS PROTEIN RFAG"/>
    <property type="match status" value="1"/>
</dbReference>
<gene>
    <name evidence="3" type="ORF">GSUB_10385</name>
</gene>
<feature type="domain" description="Glycosyl transferase family 1" evidence="1">
    <location>
        <begin position="184"/>
        <end position="337"/>
    </location>
</feature>
<dbReference type="PANTHER" id="PTHR12526">
    <property type="entry name" value="GLYCOSYLTRANSFERASE"/>
    <property type="match status" value="1"/>
</dbReference>
<dbReference type="InterPro" id="IPR028098">
    <property type="entry name" value="Glyco_trans_4-like_N"/>
</dbReference>
<dbReference type="CDD" id="cd03801">
    <property type="entry name" value="GT4_PimA-like"/>
    <property type="match status" value="1"/>
</dbReference>
<dbReference type="Gene3D" id="3.40.50.2000">
    <property type="entry name" value="Glycogen Phosphorylase B"/>
    <property type="match status" value="2"/>
</dbReference>
<evidence type="ECO:0000259" key="2">
    <source>
        <dbReference type="Pfam" id="PF13439"/>
    </source>
</evidence>
<sequence>MRLAFALFKYFPYGGLQRDCIKIAQECVRRGHQVDIYCMEWSGPQPAKLNVEVLPIEAWPNYRRYEKFSSLVREYAAEKDYDALVGFNRMPGLDFYFGADPSFALKLKQKPFWYKYLPRSRSFLDAERGVFGRESKTRIFMLSDMEIPHIQQYYRTPSSRFFLLPPGVEKDRLAPSDYVKRRIAFRNKLDVKPDQKLLLMVGSGFRIKGLDRALEALARLPSPLREKSLLMILGRDNQKPFERQAEKLGLAHQVRFMGGRDDVADFLFSADLLVHPAYRESAGMILVEAIAARLPVLVTDTCGYSFHIKNSGAGRVHSSPFNLQKFSQNMSDMLTLDPSVWQKAADDYLHKTDLFGLAERAADIIEGKVLTC</sequence>
<keyword evidence="4" id="KW-1185">Reference proteome</keyword>
<dbReference type="RefSeq" id="WP_040202384.1">
    <property type="nucleotide sequence ID" value="NZ_CP010311.1"/>
</dbReference>
<reference evidence="3 4" key="1">
    <citation type="journal article" date="2015" name="Genome Announc.">
        <title>Genomes of Geoalkalibacter ferrihydriticus Z-0531T and Geoalkalibacter subterraneus Red1T, Two Haloalkaliphilic Metal-Reducing Deltaproteobacteria.</title>
        <authorList>
            <person name="Badalamenti J.P."/>
            <person name="Krajmalnik-Brown R."/>
            <person name="Torres C.I."/>
            <person name="Bond D.R."/>
        </authorList>
    </citation>
    <scope>NUCLEOTIDE SEQUENCE [LARGE SCALE GENOMIC DNA]</scope>
    <source>
        <strain evidence="3 4">Red1</strain>
    </source>
</reference>
<dbReference type="HOGENOM" id="CLU_009583_44_2_7"/>
<evidence type="ECO:0000259" key="1">
    <source>
        <dbReference type="Pfam" id="PF00534"/>
    </source>
</evidence>
<organism evidence="3 4">
    <name type="scientific">Geoalkalibacter subterraneus</name>
    <dbReference type="NCBI Taxonomy" id="483547"/>
    <lineage>
        <taxon>Bacteria</taxon>
        <taxon>Pseudomonadati</taxon>
        <taxon>Thermodesulfobacteriota</taxon>
        <taxon>Desulfuromonadia</taxon>
        <taxon>Desulfuromonadales</taxon>
        <taxon>Geoalkalibacteraceae</taxon>
        <taxon>Geoalkalibacter</taxon>
    </lineage>
</organism>
<protein>
    <recommendedName>
        <fullName evidence="5">Glucosyltransferase I RfaG</fullName>
    </recommendedName>
</protein>
<feature type="domain" description="Glycosyltransferase subfamily 4-like N-terminal" evidence="2">
    <location>
        <begin position="13"/>
        <end position="171"/>
    </location>
</feature>
<dbReference type="SUPFAM" id="SSF53756">
    <property type="entry name" value="UDP-Glycosyltransferase/glycogen phosphorylase"/>
    <property type="match status" value="1"/>
</dbReference>
<dbReference type="InterPro" id="IPR001296">
    <property type="entry name" value="Glyco_trans_1"/>
</dbReference>
<dbReference type="Pfam" id="PF00534">
    <property type="entry name" value="Glycos_transf_1"/>
    <property type="match status" value="1"/>
</dbReference>